<evidence type="ECO:0000313" key="6">
    <source>
        <dbReference type="EMBL" id="KAG1310093.1"/>
    </source>
</evidence>
<proteinExistence type="predicted"/>
<dbReference type="AlphaFoldDB" id="A0A9P6XBV5"/>
<keyword evidence="1" id="KW-0147">Chitin-binding</keyword>
<dbReference type="InterPro" id="IPR036779">
    <property type="entry name" value="LysM_dom_sf"/>
</dbReference>
<protein>
    <recommendedName>
        <fullName evidence="5">LysM domain-containing protein</fullName>
    </recommendedName>
</protein>
<dbReference type="InterPro" id="IPR018392">
    <property type="entry name" value="LysM"/>
</dbReference>
<keyword evidence="2" id="KW-0843">Virulence</keyword>
<feature type="compositionally biased region" description="Basic residues" evidence="3">
    <location>
        <begin position="103"/>
        <end position="143"/>
    </location>
</feature>
<dbReference type="PANTHER" id="PTHR34997:SF1">
    <property type="entry name" value="PEPTIDOGLYCAN-BINDING LYSIN DOMAIN"/>
    <property type="match status" value="1"/>
</dbReference>
<evidence type="ECO:0000256" key="2">
    <source>
        <dbReference type="ARBA" id="ARBA00023026"/>
    </source>
</evidence>
<name>A0A9P6XBV5_RHIOR</name>
<dbReference type="InterPro" id="IPR052210">
    <property type="entry name" value="LysM1-like"/>
</dbReference>
<accession>A0A9P6XBV5</accession>
<keyword evidence="4" id="KW-0732">Signal</keyword>
<dbReference type="PANTHER" id="PTHR34997">
    <property type="entry name" value="AM15"/>
    <property type="match status" value="1"/>
</dbReference>
<evidence type="ECO:0000313" key="7">
    <source>
        <dbReference type="Proteomes" id="UP000716291"/>
    </source>
</evidence>
<gene>
    <name evidence="6" type="ORF">G6F64_004812</name>
</gene>
<dbReference type="Pfam" id="PF01476">
    <property type="entry name" value="LysM"/>
    <property type="match status" value="1"/>
</dbReference>
<dbReference type="PROSITE" id="PS51782">
    <property type="entry name" value="LYSM"/>
    <property type="match status" value="2"/>
</dbReference>
<evidence type="ECO:0000259" key="5">
    <source>
        <dbReference type="PROSITE" id="PS51782"/>
    </source>
</evidence>
<dbReference type="Proteomes" id="UP000716291">
    <property type="component" value="Unassembled WGS sequence"/>
</dbReference>
<dbReference type="EMBL" id="JAANQT010000549">
    <property type="protein sequence ID" value="KAG1310093.1"/>
    <property type="molecule type" value="Genomic_DNA"/>
</dbReference>
<evidence type="ECO:0000256" key="3">
    <source>
        <dbReference type="SAM" id="MobiDB-lite"/>
    </source>
</evidence>
<reference evidence="6" key="1">
    <citation type="journal article" date="2020" name="Microb. Genom.">
        <title>Genetic diversity of clinical and environmental Mucorales isolates obtained from an investigation of mucormycosis cases among solid organ transplant recipients.</title>
        <authorList>
            <person name="Nguyen M.H."/>
            <person name="Kaul D."/>
            <person name="Muto C."/>
            <person name="Cheng S.J."/>
            <person name="Richter R.A."/>
            <person name="Bruno V.M."/>
            <person name="Liu G."/>
            <person name="Beyhan S."/>
            <person name="Sundermann A.J."/>
            <person name="Mounaud S."/>
            <person name="Pasculle A.W."/>
            <person name="Nierman W.C."/>
            <person name="Driscoll E."/>
            <person name="Cumbie R."/>
            <person name="Clancy C.J."/>
            <person name="Dupont C.L."/>
        </authorList>
    </citation>
    <scope>NUCLEOTIDE SEQUENCE</scope>
    <source>
        <strain evidence="6">GL11</strain>
    </source>
</reference>
<dbReference type="SMART" id="SM00257">
    <property type="entry name" value="LysM"/>
    <property type="match status" value="1"/>
</dbReference>
<keyword evidence="7" id="KW-1185">Reference proteome</keyword>
<dbReference type="Gene3D" id="3.10.350.10">
    <property type="entry name" value="LysM domain"/>
    <property type="match status" value="2"/>
</dbReference>
<evidence type="ECO:0000256" key="1">
    <source>
        <dbReference type="ARBA" id="ARBA00022669"/>
    </source>
</evidence>
<feature type="signal peptide" evidence="4">
    <location>
        <begin position="1"/>
        <end position="18"/>
    </location>
</feature>
<feature type="region of interest" description="Disordered" evidence="3">
    <location>
        <begin position="103"/>
        <end position="167"/>
    </location>
</feature>
<dbReference type="OrthoDB" id="5985073at2759"/>
<feature type="domain" description="LysM" evidence="5">
    <location>
        <begin position="181"/>
        <end position="232"/>
    </location>
</feature>
<evidence type="ECO:0000256" key="4">
    <source>
        <dbReference type="SAM" id="SignalP"/>
    </source>
</evidence>
<comment type="caution">
    <text evidence="6">The sequence shown here is derived from an EMBL/GenBank/DDBJ whole genome shotgun (WGS) entry which is preliminary data.</text>
</comment>
<sequence>MKFAIAATALAFVSAASALSTNCGEVYVAKEGDTCSSIAADKKISIQRLYRLNVDNLNIGDCTALEAGKPYCVKAGSLGKRTWFYKTQGLTGKKLALAKKKAASFKKHSKKSSKKTTKKSSKKTTKKSSKKTTKKTTTKKTTTKKSSSSKVTQSRPGDDWSSTPASAPSNAVRHIISTCNKYSIVTSSDSWCGDFAKRNGISTTQLYNWNAGLHRSGSHVCDNLDDGRAYCVGTSN</sequence>
<feature type="domain" description="LysM" evidence="5">
    <location>
        <begin position="25"/>
        <end position="73"/>
    </location>
</feature>
<dbReference type="CDD" id="cd00118">
    <property type="entry name" value="LysM"/>
    <property type="match status" value="1"/>
</dbReference>
<feature type="chain" id="PRO_5040195628" description="LysM domain-containing protein" evidence="4">
    <location>
        <begin position="19"/>
        <end position="236"/>
    </location>
</feature>
<organism evidence="6 7">
    <name type="scientific">Rhizopus oryzae</name>
    <name type="common">Mucormycosis agent</name>
    <name type="synonym">Rhizopus arrhizus var. delemar</name>
    <dbReference type="NCBI Taxonomy" id="64495"/>
    <lineage>
        <taxon>Eukaryota</taxon>
        <taxon>Fungi</taxon>
        <taxon>Fungi incertae sedis</taxon>
        <taxon>Mucoromycota</taxon>
        <taxon>Mucoromycotina</taxon>
        <taxon>Mucoromycetes</taxon>
        <taxon>Mucorales</taxon>
        <taxon>Mucorineae</taxon>
        <taxon>Rhizopodaceae</taxon>
        <taxon>Rhizopus</taxon>
    </lineage>
</organism>
<feature type="compositionally biased region" description="Polar residues" evidence="3">
    <location>
        <begin position="151"/>
        <end position="167"/>
    </location>
</feature>
<dbReference type="GO" id="GO:0008061">
    <property type="term" value="F:chitin binding"/>
    <property type="evidence" value="ECO:0007669"/>
    <property type="project" value="UniProtKB-KW"/>
</dbReference>
<dbReference type="SUPFAM" id="SSF54106">
    <property type="entry name" value="LysM domain"/>
    <property type="match status" value="1"/>
</dbReference>